<evidence type="ECO:0000256" key="12">
    <source>
        <dbReference type="ARBA" id="ARBA00023136"/>
    </source>
</evidence>
<evidence type="ECO:0000256" key="8">
    <source>
        <dbReference type="ARBA" id="ARBA00022771"/>
    </source>
</evidence>
<evidence type="ECO:0000256" key="15">
    <source>
        <dbReference type="SAM" id="MobiDB-lite"/>
    </source>
</evidence>
<keyword evidence="20" id="KW-1185">Reference proteome</keyword>
<keyword evidence="6 16" id="KW-0812">Transmembrane</keyword>
<comment type="pathway">
    <text evidence="3">Protein modification; protein ubiquitination.</text>
</comment>
<keyword evidence="8 14" id="KW-0863">Zinc-finger</keyword>
<evidence type="ECO:0000256" key="9">
    <source>
        <dbReference type="ARBA" id="ARBA00022786"/>
    </source>
</evidence>
<dbReference type="Gene3D" id="3.30.40.10">
    <property type="entry name" value="Zinc/RING finger domain, C3HC4 (zinc finger)"/>
    <property type="match status" value="1"/>
</dbReference>
<evidence type="ECO:0000256" key="16">
    <source>
        <dbReference type="SAM" id="Phobius"/>
    </source>
</evidence>
<feature type="region of interest" description="Disordered" evidence="15">
    <location>
        <begin position="175"/>
        <end position="196"/>
    </location>
</feature>
<dbReference type="Proteomes" id="UP000467841">
    <property type="component" value="Unassembled WGS sequence"/>
</dbReference>
<comment type="subcellular location">
    <subcellularLocation>
        <location evidence="2">Membrane</location>
        <topology evidence="2">Single-pass membrane protein</topology>
    </subcellularLocation>
</comment>
<dbReference type="GO" id="GO:0061630">
    <property type="term" value="F:ubiquitin protein ligase activity"/>
    <property type="evidence" value="ECO:0007669"/>
    <property type="project" value="UniProtKB-EC"/>
</dbReference>
<keyword evidence="9" id="KW-0833">Ubl conjugation pathway</keyword>
<keyword evidence="5" id="KW-0808">Transferase</keyword>
<keyword evidence="12 16" id="KW-0472">Membrane</keyword>
<dbReference type="InterPro" id="IPR053238">
    <property type="entry name" value="RING-H2_zinc_finger"/>
</dbReference>
<evidence type="ECO:0000313" key="19">
    <source>
        <dbReference type="EMBL" id="CAA7027246.1"/>
    </source>
</evidence>
<accession>A0A6D2IQ56</accession>
<dbReference type="CDD" id="cd16461">
    <property type="entry name" value="RING-H2_EL5-like"/>
    <property type="match status" value="1"/>
</dbReference>
<dbReference type="PANTHER" id="PTHR14155">
    <property type="entry name" value="RING FINGER DOMAIN-CONTAINING"/>
    <property type="match status" value="1"/>
</dbReference>
<name>A0A6D2IQ56_9BRAS</name>
<dbReference type="OrthoDB" id="8062037at2759"/>
<evidence type="ECO:0000259" key="18">
    <source>
        <dbReference type="PROSITE" id="PS50089"/>
    </source>
</evidence>
<protein>
    <recommendedName>
        <fullName evidence="4">RING-type E3 ubiquitin transferase</fullName>
        <ecNumber evidence="4">2.3.2.27</ecNumber>
    </recommendedName>
</protein>
<dbReference type="InterPro" id="IPR013083">
    <property type="entry name" value="Znf_RING/FYVE/PHD"/>
</dbReference>
<comment type="caution">
    <text evidence="19">The sequence shown here is derived from an EMBL/GenBank/DDBJ whole genome shotgun (WGS) entry which is preliminary data.</text>
</comment>
<evidence type="ECO:0000313" key="20">
    <source>
        <dbReference type="Proteomes" id="UP000467841"/>
    </source>
</evidence>
<evidence type="ECO:0000256" key="10">
    <source>
        <dbReference type="ARBA" id="ARBA00022833"/>
    </source>
</evidence>
<evidence type="ECO:0000256" key="1">
    <source>
        <dbReference type="ARBA" id="ARBA00000900"/>
    </source>
</evidence>
<evidence type="ECO:0000256" key="2">
    <source>
        <dbReference type="ARBA" id="ARBA00004167"/>
    </source>
</evidence>
<evidence type="ECO:0000256" key="5">
    <source>
        <dbReference type="ARBA" id="ARBA00022679"/>
    </source>
</evidence>
<keyword evidence="10" id="KW-0862">Zinc</keyword>
<keyword evidence="7" id="KW-0479">Metal-binding</keyword>
<dbReference type="SMART" id="SM00184">
    <property type="entry name" value="RING"/>
    <property type="match status" value="1"/>
</dbReference>
<evidence type="ECO:0000256" key="4">
    <source>
        <dbReference type="ARBA" id="ARBA00012483"/>
    </source>
</evidence>
<keyword evidence="17" id="KW-0732">Signal</keyword>
<evidence type="ECO:0000256" key="11">
    <source>
        <dbReference type="ARBA" id="ARBA00022989"/>
    </source>
</evidence>
<reference evidence="19" key="1">
    <citation type="submission" date="2020-01" db="EMBL/GenBank/DDBJ databases">
        <authorList>
            <person name="Mishra B."/>
        </authorList>
    </citation>
    <scope>NUCLEOTIDE SEQUENCE [LARGE SCALE GENOMIC DNA]</scope>
</reference>
<feature type="transmembrane region" description="Helical" evidence="16">
    <location>
        <begin position="38"/>
        <end position="60"/>
    </location>
</feature>
<dbReference type="SUPFAM" id="SSF57850">
    <property type="entry name" value="RING/U-box"/>
    <property type="match status" value="1"/>
</dbReference>
<evidence type="ECO:0000256" key="17">
    <source>
        <dbReference type="SAM" id="SignalP"/>
    </source>
</evidence>
<feature type="chain" id="PRO_5025649157" description="RING-type E3 ubiquitin transferase" evidence="17">
    <location>
        <begin position="23"/>
        <end position="374"/>
    </location>
</feature>
<dbReference type="GO" id="GO:0016020">
    <property type="term" value="C:membrane"/>
    <property type="evidence" value="ECO:0007669"/>
    <property type="project" value="UniProtKB-SubCell"/>
</dbReference>
<sequence>MVLMSRLCFYSSFLFLLRFVAAQTYSESGSLSPVTTILMIILVSVFFAIGCVSVCMHHYLGHALGISGGRSSEPGNWLNVRETPRGLDASVIETFPTFRYSTVKTLKIGKEVLECPVCLSEFEDDETLRLIPQCCHVFHPGCIDGWLRSQATCPLCRANLLPVPGESVSFEIPGLERETGQNSTGSPIDDDNRRRFLGSPDERLIDSVARTGNQSMPRKSMSTGWQLAGLFSRTEQTDQPGENLDRFTLRLPQDVHDQLVSQESKSHVALPHVRSPIRGFRTGSLGNERNYFYFERFDQDGRLDRRPFSITPPYRTGSIRSPDVVIDSGGNCQDRASPPKSLLLAIRSPFDRFFSGSNNVGERSQLPSSDASPV</sequence>
<comment type="similarity">
    <text evidence="13">Belongs to the RING-type zinc finger family. ATL subfamily.</text>
</comment>
<feature type="signal peptide" evidence="17">
    <location>
        <begin position="1"/>
        <end position="22"/>
    </location>
</feature>
<evidence type="ECO:0000256" key="6">
    <source>
        <dbReference type="ARBA" id="ARBA00022692"/>
    </source>
</evidence>
<dbReference type="PROSITE" id="PS50089">
    <property type="entry name" value="ZF_RING_2"/>
    <property type="match status" value="1"/>
</dbReference>
<comment type="catalytic activity">
    <reaction evidence="1">
        <text>S-ubiquitinyl-[E2 ubiquitin-conjugating enzyme]-L-cysteine + [acceptor protein]-L-lysine = [E2 ubiquitin-conjugating enzyme]-L-cysteine + N(6)-ubiquitinyl-[acceptor protein]-L-lysine.</text>
        <dbReference type="EC" id="2.3.2.27"/>
    </reaction>
</comment>
<dbReference type="PANTHER" id="PTHR14155:SF506">
    <property type="entry name" value="E3 UBIQUITIN-PROTEIN LIGASE ATL15"/>
    <property type="match status" value="1"/>
</dbReference>
<dbReference type="GO" id="GO:0008270">
    <property type="term" value="F:zinc ion binding"/>
    <property type="evidence" value="ECO:0007669"/>
    <property type="project" value="UniProtKB-KW"/>
</dbReference>
<keyword evidence="11 16" id="KW-1133">Transmembrane helix</keyword>
<evidence type="ECO:0000256" key="7">
    <source>
        <dbReference type="ARBA" id="ARBA00022723"/>
    </source>
</evidence>
<proteinExistence type="inferred from homology"/>
<evidence type="ECO:0000256" key="13">
    <source>
        <dbReference type="ARBA" id="ARBA00024209"/>
    </source>
</evidence>
<dbReference type="AlphaFoldDB" id="A0A6D2IQ56"/>
<dbReference type="FunFam" id="3.30.40.10:FF:000187">
    <property type="entry name" value="E3 ubiquitin-protein ligase ATL6"/>
    <property type="match status" value="1"/>
</dbReference>
<organism evidence="19 20">
    <name type="scientific">Microthlaspi erraticum</name>
    <dbReference type="NCBI Taxonomy" id="1685480"/>
    <lineage>
        <taxon>Eukaryota</taxon>
        <taxon>Viridiplantae</taxon>
        <taxon>Streptophyta</taxon>
        <taxon>Embryophyta</taxon>
        <taxon>Tracheophyta</taxon>
        <taxon>Spermatophyta</taxon>
        <taxon>Magnoliopsida</taxon>
        <taxon>eudicotyledons</taxon>
        <taxon>Gunneridae</taxon>
        <taxon>Pentapetalae</taxon>
        <taxon>rosids</taxon>
        <taxon>malvids</taxon>
        <taxon>Brassicales</taxon>
        <taxon>Brassicaceae</taxon>
        <taxon>Coluteocarpeae</taxon>
        <taxon>Microthlaspi</taxon>
    </lineage>
</organism>
<dbReference type="InterPro" id="IPR001841">
    <property type="entry name" value="Znf_RING"/>
</dbReference>
<gene>
    <name evidence="19" type="ORF">MERR_LOCUS14481</name>
</gene>
<evidence type="ECO:0000256" key="3">
    <source>
        <dbReference type="ARBA" id="ARBA00004906"/>
    </source>
</evidence>
<dbReference type="EMBL" id="CACVBM020001052">
    <property type="protein sequence ID" value="CAA7027246.1"/>
    <property type="molecule type" value="Genomic_DNA"/>
</dbReference>
<dbReference type="Pfam" id="PF13639">
    <property type="entry name" value="zf-RING_2"/>
    <property type="match status" value="1"/>
</dbReference>
<evidence type="ECO:0000256" key="14">
    <source>
        <dbReference type="PROSITE-ProRule" id="PRU00175"/>
    </source>
</evidence>
<feature type="domain" description="RING-type" evidence="18">
    <location>
        <begin position="115"/>
        <end position="157"/>
    </location>
</feature>
<dbReference type="EC" id="2.3.2.27" evidence="4"/>